<gene>
    <name evidence="6" type="ordered locus">Acid_0476</name>
</gene>
<evidence type="ECO:0000256" key="3">
    <source>
        <dbReference type="ARBA" id="ARBA00022840"/>
    </source>
</evidence>
<dbReference type="PANTHER" id="PTHR43585">
    <property type="entry name" value="FUMIPYRROLE BIOSYNTHESIS PROTEIN C"/>
    <property type="match status" value="1"/>
</dbReference>
<dbReference type="InterPro" id="IPR011761">
    <property type="entry name" value="ATP-grasp"/>
</dbReference>
<keyword evidence="3 4" id="KW-0067">ATP-binding</keyword>
<dbReference type="HOGENOM" id="CLU_029016_6_2_0"/>
<dbReference type="Pfam" id="PF18603">
    <property type="entry name" value="LAL_C2"/>
    <property type="match status" value="1"/>
</dbReference>
<dbReference type="Gene3D" id="3.30.470.20">
    <property type="entry name" value="ATP-grasp fold, B domain"/>
    <property type="match status" value="1"/>
</dbReference>
<dbReference type="GO" id="GO:0016874">
    <property type="term" value="F:ligase activity"/>
    <property type="evidence" value="ECO:0007669"/>
    <property type="project" value="UniProtKB-KW"/>
</dbReference>
<proteinExistence type="predicted"/>
<dbReference type="SUPFAM" id="SSF56059">
    <property type="entry name" value="Glutathione synthetase ATP-binding domain-like"/>
    <property type="match status" value="1"/>
</dbReference>
<dbReference type="PANTHER" id="PTHR43585:SF2">
    <property type="entry name" value="ATP-GRASP ENZYME FSQD"/>
    <property type="match status" value="1"/>
</dbReference>
<dbReference type="EMBL" id="CP000473">
    <property type="protein sequence ID" value="ABJ81486.1"/>
    <property type="molecule type" value="Genomic_DNA"/>
</dbReference>
<evidence type="ECO:0000259" key="5">
    <source>
        <dbReference type="PROSITE" id="PS50975"/>
    </source>
</evidence>
<dbReference type="STRING" id="234267.Acid_0476"/>
<dbReference type="Pfam" id="PF13535">
    <property type="entry name" value="ATP-grasp_4"/>
    <property type="match status" value="1"/>
</dbReference>
<dbReference type="Gene3D" id="3.40.50.20">
    <property type="match status" value="1"/>
</dbReference>
<dbReference type="eggNOG" id="COG1181">
    <property type="taxonomic scope" value="Bacteria"/>
</dbReference>
<dbReference type="InParanoid" id="Q02BT0"/>
<dbReference type="KEGG" id="sus:Acid_0476"/>
<dbReference type="InterPro" id="IPR040570">
    <property type="entry name" value="LAL_C2"/>
</dbReference>
<dbReference type="GO" id="GO:0046872">
    <property type="term" value="F:metal ion binding"/>
    <property type="evidence" value="ECO:0007669"/>
    <property type="project" value="InterPro"/>
</dbReference>
<keyword evidence="1 6" id="KW-0436">Ligase</keyword>
<sequence length="428" mass="46087">MNEAPQAQSNQRNANGPKPTIRTVAKHLLLFAATTGYQIRVFADAARRLGVDVTLATDRCHVMEDPWNDRAVAVKFDRIPESLEALRGLQVDGVAAVGDRPALLAAEAAAMFGVPFHPAAAARACLDKNLARQLFQAAGLRVPAFFRASLADNPEELAARAPYPCVLKPLGLSASRGVIRADDPGGFVAAFRRIAKMGERELQVESYIPGREFAVEGVMTGGKLQTIAIFDKPDPLEGPFFEETIYVTPSREAEHVQQALIDTARRAAGALGLQHGPVHAELRYNSEGAWILEVHGRPIGGLCARALRLADGIPLEEMILVHALGGNVWMAKLDDGASGVMMIPIPKGGTYQSVEGVQRAREVPGIEDVEITAAEGQVLLPLPEGSSYLGFIFARGETPQEVEQALRRSHAELTFHIATTLETFSPST</sequence>
<dbReference type="InterPro" id="IPR052032">
    <property type="entry name" value="ATP-dep_AA_Ligase"/>
</dbReference>
<dbReference type="OrthoDB" id="9803907at2"/>
<reference evidence="6" key="1">
    <citation type="submission" date="2006-10" db="EMBL/GenBank/DDBJ databases">
        <title>Complete sequence of Solibacter usitatus Ellin6076.</title>
        <authorList>
            <consortium name="US DOE Joint Genome Institute"/>
            <person name="Copeland A."/>
            <person name="Lucas S."/>
            <person name="Lapidus A."/>
            <person name="Barry K."/>
            <person name="Detter J.C."/>
            <person name="Glavina del Rio T."/>
            <person name="Hammon N."/>
            <person name="Israni S."/>
            <person name="Dalin E."/>
            <person name="Tice H."/>
            <person name="Pitluck S."/>
            <person name="Thompson L.S."/>
            <person name="Brettin T."/>
            <person name="Bruce D."/>
            <person name="Han C."/>
            <person name="Tapia R."/>
            <person name="Gilna P."/>
            <person name="Schmutz J."/>
            <person name="Larimer F."/>
            <person name="Land M."/>
            <person name="Hauser L."/>
            <person name="Kyrpides N."/>
            <person name="Mikhailova N."/>
            <person name="Janssen P.H."/>
            <person name="Kuske C.R."/>
            <person name="Richardson P."/>
        </authorList>
    </citation>
    <scope>NUCLEOTIDE SEQUENCE</scope>
    <source>
        <strain evidence="6">Ellin6076</strain>
    </source>
</reference>
<dbReference type="PROSITE" id="PS50975">
    <property type="entry name" value="ATP_GRASP"/>
    <property type="match status" value="1"/>
</dbReference>
<feature type="domain" description="ATP-grasp" evidence="5">
    <location>
        <begin position="132"/>
        <end position="324"/>
    </location>
</feature>
<name>Q02BT0_SOLUE</name>
<dbReference type="GO" id="GO:0005524">
    <property type="term" value="F:ATP binding"/>
    <property type="evidence" value="ECO:0007669"/>
    <property type="project" value="UniProtKB-UniRule"/>
</dbReference>
<dbReference type="AlphaFoldDB" id="Q02BT0"/>
<keyword evidence="2 4" id="KW-0547">Nucleotide-binding</keyword>
<evidence type="ECO:0000256" key="4">
    <source>
        <dbReference type="PROSITE-ProRule" id="PRU00409"/>
    </source>
</evidence>
<evidence type="ECO:0000313" key="6">
    <source>
        <dbReference type="EMBL" id="ABJ81486.1"/>
    </source>
</evidence>
<evidence type="ECO:0000256" key="2">
    <source>
        <dbReference type="ARBA" id="ARBA00022741"/>
    </source>
</evidence>
<accession>Q02BT0</accession>
<protein>
    <submittedName>
        <fullName evidence="6">ATP-dependent carboxylate-amine ligase domain protein, ATP-grasp</fullName>
    </submittedName>
</protein>
<organism evidence="6">
    <name type="scientific">Solibacter usitatus (strain Ellin6076)</name>
    <dbReference type="NCBI Taxonomy" id="234267"/>
    <lineage>
        <taxon>Bacteria</taxon>
        <taxon>Pseudomonadati</taxon>
        <taxon>Acidobacteriota</taxon>
        <taxon>Terriglobia</taxon>
        <taxon>Bryobacterales</taxon>
        <taxon>Solibacteraceae</taxon>
        <taxon>Candidatus Solibacter</taxon>
    </lineage>
</organism>
<evidence type="ECO:0000256" key="1">
    <source>
        <dbReference type="ARBA" id="ARBA00022598"/>
    </source>
</evidence>